<evidence type="ECO:0000313" key="3">
    <source>
        <dbReference type="Proteomes" id="UP000748756"/>
    </source>
</evidence>
<keyword evidence="1" id="KW-0732">Signal</keyword>
<gene>
    <name evidence="2" type="ORF">BG015_004097</name>
</gene>
<feature type="non-terminal residue" evidence="2">
    <location>
        <position position="58"/>
    </location>
</feature>
<proteinExistence type="predicted"/>
<sequence>MLARTYITYVSVAVIALVSMTSAAPAVPVAPADAAIPDFLPVPKASFPMCCLHNIAAC</sequence>
<evidence type="ECO:0000313" key="2">
    <source>
        <dbReference type="EMBL" id="KAF9129760.1"/>
    </source>
</evidence>
<name>A0A9P5RDR5_9FUNG</name>
<accession>A0A9P5RDR5</accession>
<dbReference type="Proteomes" id="UP000748756">
    <property type="component" value="Unassembled WGS sequence"/>
</dbReference>
<reference evidence="2" key="1">
    <citation type="journal article" date="2020" name="Fungal Divers.">
        <title>Resolving the Mortierellaceae phylogeny through synthesis of multi-gene phylogenetics and phylogenomics.</title>
        <authorList>
            <person name="Vandepol N."/>
            <person name="Liber J."/>
            <person name="Desiro A."/>
            <person name="Na H."/>
            <person name="Kennedy M."/>
            <person name="Barry K."/>
            <person name="Grigoriev I.V."/>
            <person name="Miller A.N."/>
            <person name="O'Donnell K."/>
            <person name="Stajich J.E."/>
            <person name="Bonito G."/>
        </authorList>
    </citation>
    <scope>NUCLEOTIDE SEQUENCE</scope>
    <source>
        <strain evidence="2">NRRL 6426</strain>
    </source>
</reference>
<keyword evidence="3" id="KW-1185">Reference proteome</keyword>
<dbReference type="EMBL" id="JAAAUQ010001979">
    <property type="protein sequence ID" value="KAF9129760.1"/>
    <property type="molecule type" value="Genomic_DNA"/>
</dbReference>
<protein>
    <submittedName>
        <fullName evidence="2">Uncharacterized protein</fullName>
    </submittedName>
</protein>
<dbReference type="AlphaFoldDB" id="A0A9P5RDR5"/>
<feature type="chain" id="PRO_5040237705" evidence="1">
    <location>
        <begin position="24"/>
        <end position="58"/>
    </location>
</feature>
<comment type="caution">
    <text evidence="2">The sequence shown here is derived from an EMBL/GenBank/DDBJ whole genome shotgun (WGS) entry which is preliminary data.</text>
</comment>
<organism evidence="2 3">
    <name type="scientific">Linnemannia schmuckeri</name>
    <dbReference type="NCBI Taxonomy" id="64567"/>
    <lineage>
        <taxon>Eukaryota</taxon>
        <taxon>Fungi</taxon>
        <taxon>Fungi incertae sedis</taxon>
        <taxon>Mucoromycota</taxon>
        <taxon>Mortierellomycotina</taxon>
        <taxon>Mortierellomycetes</taxon>
        <taxon>Mortierellales</taxon>
        <taxon>Mortierellaceae</taxon>
        <taxon>Linnemannia</taxon>
    </lineage>
</organism>
<feature type="signal peptide" evidence="1">
    <location>
        <begin position="1"/>
        <end position="23"/>
    </location>
</feature>
<evidence type="ECO:0000256" key="1">
    <source>
        <dbReference type="SAM" id="SignalP"/>
    </source>
</evidence>